<dbReference type="GO" id="GO:0015031">
    <property type="term" value="P:protein transport"/>
    <property type="evidence" value="ECO:0007669"/>
    <property type="project" value="UniProtKB-KW"/>
</dbReference>
<dbReference type="InterPro" id="IPR047040">
    <property type="entry name" value="FlhF__GTPase_dom"/>
</dbReference>
<comment type="subcellular location">
    <subcellularLocation>
        <location evidence="1">Cell membrane</location>
        <topology evidence="1">Peripheral membrane protein</topology>
        <orientation evidence="1">Cytoplasmic side</orientation>
    </subcellularLocation>
</comment>
<dbReference type="GO" id="GO:0005525">
    <property type="term" value="F:GTP binding"/>
    <property type="evidence" value="ECO:0007669"/>
    <property type="project" value="UniProtKB-KW"/>
</dbReference>
<dbReference type="PANTHER" id="PTHR43134">
    <property type="entry name" value="SIGNAL RECOGNITION PARTICLE RECEPTOR SUBUNIT ALPHA"/>
    <property type="match status" value="1"/>
</dbReference>
<comment type="function">
    <text evidence="12">Necessary for flagellar biosynthesis. May be involved in translocation of the flagellum.</text>
</comment>
<dbReference type="AlphaFoldDB" id="A0A644T1H9"/>
<keyword evidence="10" id="KW-0472">Membrane</keyword>
<evidence type="ECO:0000256" key="8">
    <source>
        <dbReference type="ARBA" id="ARBA00022927"/>
    </source>
</evidence>
<dbReference type="InterPro" id="IPR000897">
    <property type="entry name" value="SRP54_GTPase_dom"/>
</dbReference>
<feature type="domain" description="SRP54-type proteins GTP-binding" evidence="15">
    <location>
        <begin position="161"/>
        <end position="352"/>
    </location>
</feature>
<dbReference type="PANTHER" id="PTHR43134:SF3">
    <property type="entry name" value="FLAGELLAR BIOSYNTHESIS PROTEIN FLHF"/>
    <property type="match status" value="1"/>
</dbReference>
<evidence type="ECO:0000256" key="2">
    <source>
        <dbReference type="ARBA" id="ARBA00008531"/>
    </source>
</evidence>
<comment type="similarity">
    <text evidence="2">Belongs to the GTP-binding SRP family.</text>
</comment>
<evidence type="ECO:0000256" key="3">
    <source>
        <dbReference type="ARBA" id="ARBA00014919"/>
    </source>
</evidence>
<reference evidence="16" key="1">
    <citation type="submission" date="2019-08" db="EMBL/GenBank/DDBJ databases">
        <authorList>
            <person name="Kucharzyk K."/>
            <person name="Murdoch R.W."/>
            <person name="Higgins S."/>
            <person name="Loffler F."/>
        </authorList>
    </citation>
    <scope>NUCLEOTIDE SEQUENCE</scope>
</reference>
<evidence type="ECO:0000259" key="14">
    <source>
        <dbReference type="SMART" id="SM00382"/>
    </source>
</evidence>
<dbReference type="InterPro" id="IPR020006">
    <property type="entry name" value="FlhF"/>
</dbReference>
<dbReference type="GO" id="GO:0006614">
    <property type="term" value="P:SRP-dependent cotranslational protein targeting to membrane"/>
    <property type="evidence" value="ECO:0007669"/>
    <property type="project" value="InterPro"/>
</dbReference>
<dbReference type="FunFam" id="3.40.50.300:FF:000695">
    <property type="entry name" value="Flagellar biosynthesis regulator FlhF"/>
    <property type="match status" value="1"/>
</dbReference>
<keyword evidence="11" id="KW-1006">Bacterial flagellum protein export</keyword>
<dbReference type="Pfam" id="PF00448">
    <property type="entry name" value="SRP54"/>
    <property type="match status" value="1"/>
</dbReference>
<keyword evidence="7" id="KW-1005">Bacterial flagellum biogenesis</keyword>
<keyword evidence="16" id="KW-0969">Cilium</keyword>
<evidence type="ECO:0000256" key="9">
    <source>
        <dbReference type="ARBA" id="ARBA00023134"/>
    </source>
</evidence>
<evidence type="ECO:0000256" key="4">
    <source>
        <dbReference type="ARBA" id="ARBA00022448"/>
    </source>
</evidence>
<keyword evidence="9" id="KW-0342">GTP-binding</keyword>
<dbReference type="Gene3D" id="1.20.120.1380">
    <property type="entry name" value="Flagellar FlhF biosynthesis protein, N domain"/>
    <property type="match status" value="1"/>
</dbReference>
<dbReference type="GO" id="GO:0003924">
    <property type="term" value="F:GTPase activity"/>
    <property type="evidence" value="ECO:0007669"/>
    <property type="project" value="InterPro"/>
</dbReference>
<evidence type="ECO:0000259" key="15">
    <source>
        <dbReference type="SMART" id="SM00962"/>
    </source>
</evidence>
<dbReference type="Gene3D" id="3.40.50.300">
    <property type="entry name" value="P-loop containing nucleotide triphosphate hydrolases"/>
    <property type="match status" value="1"/>
</dbReference>
<dbReference type="SMART" id="SM00382">
    <property type="entry name" value="AAA"/>
    <property type="match status" value="1"/>
</dbReference>
<organism evidence="16">
    <name type="scientific">bioreactor metagenome</name>
    <dbReference type="NCBI Taxonomy" id="1076179"/>
    <lineage>
        <taxon>unclassified sequences</taxon>
        <taxon>metagenomes</taxon>
        <taxon>ecological metagenomes</taxon>
    </lineage>
</organism>
<dbReference type="InterPro" id="IPR027417">
    <property type="entry name" value="P-loop_NTPase"/>
</dbReference>
<evidence type="ECO:0000256" key="1">
    <source>
        <dbReference type="ARBA" id="ARBA00004413"/>
    </source>
</evidence>
<keyword evidence="4" id="KW-0813">Transport</keyword>
<dbReference type="SUPFAM" id="SSF52540">
    <property type="entry name" value="P-loop containing nucleoside triphosphate hydrolases"/>
    <property type="match status" value="1"/>
</dbReference>
<keyword evidence="16" id="KW-0966">Cell projection</keyword>
<dbReference type="GO" id="GO:0044781">
    <property type="term" value="P:bacterial-type flagellum organization"/>
    <property type="evidence" value="ECO:0007669"/>
    <property type="project" value="UniProtKB-KW"/>
</dbReference>
<comment type="caution">
    <text evidence="16">The sequence shown here is derived from an EMBL/GenBank/DDBJ whole genome shotgun (WGS) entry which is preliminary data.</text>
</comment>
<evidence type="ECO:0000256" key="6">
    <source>
        <dbReference type="ARBA" id="ARBA00022741"/>
    </source>
</evidence>
<dbReference type="GO" id="GO:0005047">
    <property type="term" value="F:signal recognition particle binding"/>
    <property type="evidence" value="ECO:0007669"/>
    <property type="project" value="TreeGrafter"/>
</dbReference>
<evidence type="ECO:0000256" key="5">
    <source>
        <dbReference type="ARBA" id="ARBA00022475"/>
    </source>
</evidence>
<keyword evidence="8" id="KW-0653">Protein transport</keyword>
<accession>A0A644T1H9</accession>
<dbReference type="NCBIfam" id="TIGR03499">
    <property type="entry name" value="FlhF"/>
    <property type="match status" value="1"/>
</dbReference>
<proteinExistence type="inferred from homology"/>
<keyword evidence="16" id="KW-0282">Flagellum</keyword>
<sequence>MQEAMIQVKKELGLDAVILHSRRVHKGGLFGFFAKESFEIMAATDSPALSSSEAKAVTSTPRYSVDHPKEAALQLEIANMRKMLEKVLDKIPETTKSSSPFFDVLVKNDIDEQIAENLIKGLPEQYLTADSDAAIVRQLLTERVSNYFKKVDGITIPSRGPRLVALVGPTGVGKTTTIAKLAANFALKEGCKVALLTADTYRISAVEQLKTYADIIGVPIEIIYTPDELKSAIYRHSDKNLVLIDTAGRSPRNNYQLAELQAFLEIDPYIETHLVLSATTKYKDAVDIVQKFSVCSPQKFLFTKMDEASNLGTVFNLLYTFTTPSSYITTGQNVPDDIELANPVKMANMILRD</sequence>
<protein>
    <recommendedName>
        <fullName evidence="3">Flagellar biosynthesis protein FlhF</fullName>
    </recommendedName>
    <alternativeName>
        <fullName evidence="13">Flagella-associated GTP-binding protein</fullName>
    </alternativeName>
</protein>
<dbReference type="CDD" id="cd17873">
    <property type="entry name" value="FlhF"/>
    <property type="match status" value="1"/>
</dbReference>
<evidence type="ECO:0000256" key="11">
    <source>
        <dbReference type="ARBA" id="ARBA00023225"/>
    </source>
</evidence>
<evidence type="ECO:0000256" key="13">
    <source>
        <dbReference type="ARBA" id="ARBA00030866"/>
    </source>
</evidence>
<dbReference type="GO" id="GO:0005886">
    <property type="term" value="C:plasma membrane"/>
    <property type="evidence" value="ECO:0007669"/>
    <property type="project" value="UniProtKB-SubCell"/>
</dbReference>
<name>A0A644T1H9_9ZZZZ</name>
<evidence type="ECO:0000256" key="7">
    <source>
        <dbReference type="ARBA" id="ARBA00022795"/>
    </source>
</evidence>
<evidence type="ECO:0000256" key="12">
    <source>
        <dbReference type="ARBA" id="ARBA00025337"/>
    </source>
</evidence>
<evidence type="ECO:0000256" key="10">
    <source>
        <dbReference type="ARBA" id="ARBA00023136"/>
    </source>
</evidence>
<feature type="domain" description="AAA+ ATPase" evidence="14">
    <location>
        <begin position="160"/>
        <end position="306"/>
    </location>
</feature>
<dbReference type="SMART" id="SM00962">
    <property type="entry name" value="SRP54"/>
    <property type="match status" value="1"/>
</dbReference>
<keyword evidence="5" id="KW-1003">Cell membrane</keyword>
<dbReference type="EMBL" id="VSSQ01000012">
    <property type="protein sequence ID" value="MPL60694.1"/>
    <property type="molecule type" value="Genomic_DNA"/>
</dbReference>
<dbReference type="InterPro" id="IPR003593">
    <property type="entry name" value="AAA+_ATPase"/>
</dbReference>
<evidence type="ECO:0000313" key="16">
    <source>
        <dbReference type="EMBL" id="MPL60694.1"/>
    </source>
</evidence>
<keyword evidence="6" id="KW-0547">Nucleotide-binding</keyword>
<gene>
    <name evidence="16" type="primary">flhF_3</name>
    <name evidence="16" type="ORF">SDC9_06255</name>
</gene>